<feature type="domain" description="Putative acyltransferase ACT14924-like acyltransferase" evidence="2">
    <location>
        <begin position="86"/>
        <end position="234"/>
    </location>
</feature>
<dbReference type="STRING" id="1461693.ATO10_07222"/>
<evidence type="ECO:0000313" key="3">
    <source>
        <dbReference type="EMBL" id="KCV82161.1"/>
    </source>
</evidence>
<feature type="compositionally biased region" description="Polar residues" evidence="1">
    <location>
        <begin position="11"/>
        <end position="20"/>
    </location>
</feature>
<dbReference type="Pfam" id="PF19576">
    <property type="entry name" value="Acyltransf_2"/>
    <property type="match status" value="1"/>
</dbReference>
<dbReference type="InterPro" id="IPR045746">
    <property type="entry name" value="ACT14924-like_Acyltransf_dom"/>
</dbReference>
<sequence>MVESYDHNGSEVVNDQSAAQGDQPYDKKRVSYANTFTNPWKANLIRTMEWMTGKWRLVRLVRKFEAMGVPDGQPFWTQALQVMGIDVTTPADQIANLPKTGPVIIVANHPHGLVDGMVLAKLIGDVREDYKILTRSILTGVSEIDPFMIPVPFPHEEDAQKKSIQMRKDAMAHLETGGVLVLFPSGVVSTSENWFGPAIEAEWNPFTAKMIQKSKAQVVPIFFPGSNSRWYHIADKISSTLRQGLLIYEVAHALNKPQCPVVGAPIERAEIEEWKGNPRGFVAWLRERTLALKD</sequence>
<proteinExistence type="predicted"/>
<gene>
    <name evidence="3" type="ORF">ATO10_07222</name>
</gene>
<keyword evidence="4" id="KW-1185">Reference proteome</keyword>
<dbReference type="eggNOG" id="COG0204">
    <property type="taxonomic scope" value="Bacteria"/>
</dbReference>
<dbReference type="EMBL" id="AQQY01000004">
    <property type="protein sequence ID" value="KCV82161.1"/>
    <property type="molecule type" value="Genomic_DNA"/>
</dbReference>
<dbReference type="SUPFAM" id="SSF69593">
    <property type="entry name" value="Glycerol-3-phosphate (1)-acyltransferase"/>
    <property type="match status" value="1"/>
</dbReference>
<evidence type="ECO:0000256" key="1">
    <source>
        <dbReference type="SAM" id="MobiDB-lite"/>
    </source>
</evidence>
<accession>A0A058ZMY9</accession>
<comment type="caution">
    <text evidence="3">The sequence shown here is derived from an EMBL/GenBank/DDBJ whole genome shotgun (WGS) entry which is preliminary data.</text>
</comment>
<evidence type="ECO:0000259" key="2">
    <source>
        <dbReference type="Pfam" id="PF19576"/>
    </source>
</evidence>
<protein>
    <recommendedName>
        <fullName evidence="2">Putative acyltransferase ACT14924-like acyltransferase domain-containing protein</fullName>
    </recommendedName>
</protein>
<feature type="region of interest" description="Disordered" evidence="1">
    <location>
        <begin position="1"/>
        <end position="24"/>
    </location>
</feature>
<reference evidence="3 4" key="1">
    <citation type="submission" date="2013-04" db="EMBL/GenBank/DDBJ databases">
        <title>Shimia sp. 22II-S11-Z10 Genome Sequencing.</title>
        <authorList>
            <person name="Lai Q."/>
            <person name="Li G."/>
            <person name="Shao Z."/>
        </authorList>
    </citation>
    <scope>NUCLEOTIDE SEQUENCE [LARGE SCALE GENOMIC DNA]</scope>
    <source>
        <strain evidence="4">22II-S11-Z10</strain>
    </source>
</reference>
<dbReference type="PATRIC" id="fig|1461693.3.peg.1471"/>
<organism evidence="3 4">
    <name type="scientific">Actibacterium atlanticum</name>
    <dbReference type="NCBI Taxonomy" id="1461693"/>
    <lineage>
        <taxon>Bacteria</taxon>
        <taxon>Pseudomonadati</taxon>
        <taxon>Pseudomonadota</taxon>
        <taxon>Alphaproteobacteria</taxon>
        <taxon>Rhodobacterales</taxon>
        <taxon>Roseobacteraceae</taxon>
        <taxon>Actibacterium</taxon>
    </lineage>
</organism>
<dbReference type="Proteomes" id="UP000024836">
    <property type="component" value="Unassembled WGS sequence"/>
</dbReference>
<name>A0A058ZMY9_9RHOB</name>
<dbReference type="CDD" id="cd07986">
    <property type="entry name" value="LPLAT_ACT14924-like"/>
    <property type="match status" value="1"/>
</dbReference>
<dbReference type="AlphaFoldDB" id="A0A058ZMY9"/>
<evidence type="ECO:0000313" key="4">
    <source>
        <dbReference type="Proteomes" id="UP000024836"/>
    </source>
</evidence>